<feature type="domain" description="Protein kinase" evidence="8">
    <location>
        <begin position="97"/>
        <end position="233"/>
    </location>
</feature>
<dbReference type="PROSITE" id="PS50011">
    <property type="entry name" value="PROTEIN_KINASE_DOM"/>
    <property type="match status" value="2"/>
</dbReference>
<dbReference type="EMBL" id="CADCXU010016921">
    <property type="protein sequence ID" value="CAB0005928.1"/>
    <property type="molecule type" value="Genomic_DNA"/>
</dbReference>
<feature type="binding site" evidence="7">
    <location>
        <position position="126"/>
    </location>
    <ligand>
        <name>ATP</name>
        <dbReference type="ChEBI" id="CHEBI:30616"/>
    </ligand>
</feature>
<dbReference type="AlphaFoldDB" id="A0A6H5GT24"/>
<dbReference type="Gene3D" id="1.10.510.10">
    <property type="entry name" value="Transferase(Phosphotransferase) domain 1"/>
    <property type="match status" value="2"/>
</dbReference>
<keyword evidence="10" id="KW-1185">Reference proteome</keyword>
<dbReference type="InterPro" id="IPR050205">
    <property type="entry name" value="CDPK_Ser/Thr_kinases"/>
</dbReference>
<protein>
    <recommendedName>
        <fullName evidence="8">Protein kinase domain-containing protein</fullName>
    </recommendedName>
</protein>
<proteinExistence type="inferred from homology"/>
<dbReference type="GO" id="GO:0004674">
    <property type="term" value="F:protein serine/threonine kinase activity"/>
    <property type="evidence" value="ECO:0007669"/>
    <property type="project" value="UniProtKB-KW"/>
</dbReference>
<evidence type="ECO:0000256" key="2">
    <source>
        <dbReference type="ARBA" id="ARBA00022527"/>
    </source>
</evidence>
<dbReference type="InterPro" id="IPR000719">
    <property type="entry name" value="Prot_kinase_dom"/>
</dbReference>
<name>A0A6H5GT24_9HEMI</name>
<sequence length="233" mass="26853">AVDWWSVGVLTYELLTGASPFTVEGERNNQQEISRRILRVNPPIPEDLSPEVSDFISKLLIKNPRERLGGGVEDAEELKRHAFFKDSPFFEHFDVDLERSGILGDGSFSVCRRCVERSTGKAYAVKIVSRKVECTREINLLRACQGHPNIVNLYKVYHDERRGIKHKNNFFQAHTYLVLELLEGGELLQRIRRQKRFTESEASKIMRQLVSAVNFIHSHNVVHRDLKPEVNKS</sequence>
<evidence type="ECO:0000256" key="7">
    <source>
        <dbReference type="PROSITE-ProRule" id="PRU10141"/>
    </source>
</evidence>
<dbReference type="PANTHER" id="PTHR24349">
    <property type="entry name" value="SERINE/THREONINE-PROTEIN KINASE"/>
    <property type="match status" value="1"/>
</dbReference>
<evidence type="ECO:0000256" key="6">
    <source>
        <dbReference type="ARBA" id="ARBA00022840"/>
    </source>
</evidence>
<dbReference type="Gene3D" id="3.30.200.20">
    <property type="entry name" value="Phosphorylase Kinase, domain 1"/>
    <property type="match status" value="1"/>
</dbReference>
<dbReference type="GO" id="GO:0005524">
    <property type="term" value="F:ATP binding"/>
    <property type="evidence" value="ECO:0007669"/>
    <property type="project" value="UniProtKB-UniRule"/>
</dbReference>
<dbReference type="SMART" id="SM00220">
    <property type="entry name" value="S_TKc"/>
    <property type="match status" value="1"/>
</dbReference>
<dbReference type="PROSITE" id="PS00107">
    <property type="entry name" value="PROTEIN_KINASE_ATP"/>
    <property type="match status" value="1"/>
</dbReference>
<accession>A0A6H5GT24</accession>
<keyword evidence="3" id="KW-0808">Transferase</keyword>
<dbReference type="InterPro" id="IPR017441">
    <property type="entry name" value="Protein_kinase_ATP_BS"/>
</dbReference>
<evidence type="ECO:0000313" key="10">
    <source>
        <dbReference type="Proteomes" id="UP000479000"/>
    </source>
</evidence>
<dbReference type="InterPro" id="IPR011009">
    <property type="entry name" value="Kinase-like_dom_sf"/>
</dbReference>
<evidence type="ECO:0000256" key="4">
    <source>
        <dbReference type="ARBA" id="ARBA00022741"/>
    </source>
</evidence>
<comment type="similarity">
    <text evidence="1">Belongs to the protein kinase superfamily. CAMK Ser/Thr protein kinase family.</text>
</comment>
<keyword evidence="6 7" id="KW-0067">ATP-binding</keyword>
<gene>
    <name evidence="9" type="ORF">NTEN_LOCUS11405</name>
</gene>
<evidence type="ECO:0000256" key="1">
    <source>
        <dbReference type="ARBA" id="ARBA00006692"/>
    </source>
</evidence>
<reference evidence="9 10" key="1">
    <citation type="submission" date="2020-02" db="EMBL/GenBank/DDBJ databases">
        <authorList>
            <person name="Ferguson B K."/>
        </authorList>
    </citation>
    <scope>NUCLEOTIDE SEQUENCE [LARGE SCALE GENOMIC DNA]</scope>
</reference>
<keyword evidence="4 7" id="KW-0547">Nucleotide-binding</keyword>
<keyword evidence="2" id="KW-0723">Serine/threonine-protein kinase</keyword>
<evidence type="ECO:0000259" key="8">
    <source>
        <dbReference type="PROSITE" id="PS50011"/>
    </source>
</evidence>
<feature type="non-terminal residue" evidence="9">
    <location>
        <position position="1"/>
    </location>
</feature>
<feature type="domain" description="Protein kinase" evidence="8">
    <location>
        <begin position="1"/>
        <end position="84"/>
    </location>
</feature>
<dbReference type="Proteomes" id="UP000479000">
    <property type="component" value="Unassembled WGS sequence"/>
</dbReference>
<dbReference type="Pfam" id="PF00069">
    <property type="entry name" value="Pkinase"/>
    <property type="match status" value="2"/>
</dbReference>
<evidence type="ECO:0000313" key="9">
    <source>
        <dbReference type="EMBL" id="CAB0005928.1"/>
    </source>
</evidence>
<dbReference type="SUPFAM" id="SSF56112">
    <property type="entry name" value="Protein kinase-like (PK-like)"/>
    <property type="match status" value="2"/>
</dbReference>
<organism evidence="9 10">
    <name type="scientific">Nesidiocoris tenuis</name>
    <dbReference type="NCBI Taxonomy" id="355587"/>
    <lineage>
        <taxon>Eukaryota</taxon>
        <taxon>Metazoa</taxon>
        <taxon>Ecdysozoa</taxon>
        <taxon>Arthropoda</taxon>
        <taxon>Hexapoda</taxon>
        <taxon>Insecta</taxon>
        <taxon>Pterygota</taxon>
        <taxon>Neoptera</taxon>
        <taxon>Paraneoptera</taxon>
        <taxon>Hemiptera</taxon>
        <taxon>Heteroptera</taxon>
        <taxon>Panheteroptera</taxon>
        <taxon>Cimicomorpha</taxon>
        <taxon>Miridae</taxon>
        <taxon>Dicyphina</taxon>
        <taxon>Nesidiocoris</taxon>
    </lineage>
</organism>
<evidence type="ECO:0000256" key="3">
    <source>
        <dbReference type="ARBA" id="ARBA00022679"/>
    </source>
</evidence>
<keyword evidence="5" id="KW-0418">Kinase</keyword>
<dbReference type="OrthoDB" id="63267at2759"/>
<evidence type="ECO:0000256" key="5">
    <source>
        <dbReference type="ARBA" id="ARBA00022777"/>
    </source>
</evidence>